<evidence type="ECO:0000256" key="2">
    <source>
        <dbReference type="ARBA" id="ARBA00023125"/>
    </source>
</evidence>
<dbReference type="InterPro" id="IPR018062">
    <property type="entry name" value="HTH_AraC-typ_CS"/>
</dbReference>
<dbReference type="PROSITE" id="PS00041">
    <property type="entry name" value="HTH_ARAC_FAMILY_1"/>
    <property type="match status" value="1"/>
</dbReference>
<dbReference type="GO" id="GO:0003700">
    <property type="term" value="F:DNA-binding transcription factor activity"/>
    <property type="evidence" value="ECO:0007669"/>
    <property type="project" value="InterPro"/>
</dbReference>
<dbReference type="PANTHER" id="PTHR43280:SF32">
    <property type="entry name" value="TRANSCRIPTIONAL REGULATORY PROTEIN"/>
    <property type="match status" value="1"/>
</dbReference>
<dbReference type="InterPro" id="IPR020449">
    <property type="entry name" value="Tscrpt_reg_AraC-type_HTH"/>
</dbReference>
<dbReference type="SUPFAM" id="SSF51215">
    <property type="entry name" value="Regulatory protein AraC"/>
    <property type="match status" value="1"/>
</dbReference>
<comment type="caution">
    <text evidence="6">The sequence shown here is derived from an EMBL/GenBank/DDBJ whole genome shotgun (WGS) entry which is preliminary data.</text>
</comment>
<gene>
    <name evidence="6" type="ORF">HNR73_003218</name>
</gene>
<dbReference type="PRINTS" id="PR00032">
    <property type="entry name" value="HTHARAC"/>
</dbReference>
<dbReference type="AlphaFoldDB" id="A0A841FDK8"/>
<keyword evidence="1" id="KW-0805">Transcription regulation</keyword>
<dbReference type="InterPro" id="IPR014710">
    <property type="entry name" value="RmlC-like_jellyroll"/>
</dbReference>
<evidence type="ECO:0000256" key="1">
    <source>
        <dbReference type="ARBA" id="ARBA00023015"/>
    </source>
</evidence>
<evidence type="ECO:0000256" key="4">
    <source>
        <dbReference type="SAM" id="MobiDB-lite"/>
    </source>
</evidence>
<sequence length="299" mass="33303">MPDTDPLPLHRLCVPEPDTVPFAVGTFDSIGPLSRADYPHRHTFYEIVLVTGGDGAHVIDFAEHPLRPPHIGFITPGQVHHWRATGLVGRVLLFTEGFLLDHPADRDAWQAIAARPWLRLSAAEAGEFTNLLALMEEEHRRREADFLTVLQAYLHVLLVRARRVPGHDCVFARADRATVVAQEFSRLVAREHRGDPSVRTCAAKLGVSVGYLSEVVKVVTGRTPGQVIREARVIEARRLLGGTDLTVAQVSRELGFGDSAYFCRFFRRETGASPGDFRRASRNHHVPRIESIDPPVGRE</sequence>
<evidence type="ECO:0000313" key="6">
    <source>
        <dbReference type="EMBL" id="MBB6035361.1"/>
    </source>
</evidence>
<dbReference type="Proteomes" id="UP000548476">
    <property type="component" value="Unassembled WGS sequence"/>
</dbReference>
<dbReference type="SUPFAM" id="SSF46689">
    <property type="entry name" value="Homeodomain-like"/>
    <property type="match status" value="1"/>
</dbReference>
<evidence type="ECO:0000259" key="5">
    <source>
        <dbReference type="PROSITE" id="PS01124"/>
    </source>
</evidence>
<organism evidence="6 7">
    <name type="scientific">Phytomonospora endophytica</name>
    <dbReference type="NCBI Taxonomy" id="714109"/>
    <lineage>
        <taxon>Bacteria</taxon>
        <taxon>Bacillati</taxon>
        <taxon>Actinomycetota</taxon>
        <taxon>Actinomycetes</taxon>
        <taxon>Micromonosporales</taxon>
        <taxon>Micromonosporaceae</taxon>
        <taxon>Phytomonospora</taxon>
    </lineage>
</organism>
<feature type="region of interest" description="Disordered" evidence="4">
    <location>
        <begin position="274"/>
        <end position="299"/>
    </location>
</feature>
<name>A0A841FDK8_9ACTN</name>
<dbReference type="GO" id="GO:0043565">
    <property type="term" value="F:sequence-specific DNA binding"/>
    <property type="evidence" value="ECO:0007669"/>
    <property type="project" value="InterPro"/>
</dbReference>
<dbReference type="Gene3D" id="1.10.10.60">
    <property type="entry name" value="Homeodomain-like"/>
    <property type="match status" value="1"/>
</dbReference>
<feature type="domain" description="HTH araC/xylS-type" evidence="5">
    <location>
        <begin position="182"/>
        <end position="280"/>
    </location>
</feature>
<keyword evidence="7" id="KW-1185">Reference proteome</keyword>
<dbReference type="Pfam" id="PF02311">
    <property type="entry name" value="AraC_binding"/>
    <property type="match status" value="1"/>
</dbReference>
<proteinExistence type="predicted"/>
<protein>
    <submittedName>
        <fullName evidence="6">AraC-like DNA-binding protein</fullName>
    </submittedName>
</protein>
<dbReference type="InterPro" id="IPR009057">
    <property type="entry name" value="Homeodomain-like_sf"/>
</dbReference>
<dbReference type="PANTHER" id="PTHR43280">
    <property type="entry name" value="ARAC-FAMILY TRANSCRIPTIONAL REGULATOR"/>
    <property type="match status" value="1"/>
</dbReference>
<dbReference type="InterPro" id="IPR037923">
    <property type="entry name" value="HTH-like"/>
</dbReference>
<dbReference type="RefSeq" id="WP_184788215.1">
    <property type="nucleotide sequence ID" value="NZ_BONT01000004.1"/>
</dbReference>
<accession>A0A841FDK8</accession>
<evidence type="ECO:0000256" key="3">
    <source>
        <dbReference type="ARBA" id="ARBA00023163"/>
    </source>
</evidence>
<keyword evidence="3" id="KW-0804">Transcription</keyword>
<dbReference type="Gene3D" id="2.60.120.10">
    <property type="entry name" value="Jelly Rolls"/>
    <property type="match status" value="1"/>
</dbReference>
<dbReference type="Pfam" id="PF12833">
    <property type="entry name" value="HTH_18"/>
    <property type="match status" value="1"/>
</dbReference>
<evidence type="ECO:0000313" key="7">
    <source>
        <dbReference type="Proteomes" id="UP000548476"/>
    </source>
</evidence>
<reference evidence="6 7" key="1">
    <citation type="submission" date="2020-08" db="EMBL/GenBank/DDBJ databases">
        <title>Genomic Encyclopedia of Type Strains, Phase IV (KMG-IV): sequencing the most valuable type-strain genomes for metagenomic binning, comparative biology and taxonomic classification.</title>
        <authorList>
            <person name="Goeker M."/>
        </authorList>
    </citation>
    <scope>NUCLEOTIDE SEQUENCE [LARGE SCALE GENOMIC DNA]</scope>
    <source>
        <strain evidence="6 7">YIM 65646</strain>
    </source>
</reference>
<keyword evidence="2 6" id="KW-0238">DNA-binding</keyword>
<dbReference type="EMBL" id="JACHGT010000006">
    <property type="protein sequence ID" value="MBB6035361.1"/>
    <property type="molecule type" value="Genomic_DNA"/>
</dbReference>
<feature type="compositionally biased region" description="Basic and acidic residues" evidence="4">
    <location>
        <begin position="287"/>
        <end position="299"/>
    </location>
</feature>
<dbReference type="InterPro" id="IPR003313">
    <property type="entry name" value="AraC-bd"/>
</dbReference>
<dbReference type="PROSITE" id="PS01124">
    <property type="entry name" value="HTH_ARAC_FAMILY_2"/>
    <property type="match status" value="1"/>
</dbReference>
<dbReference type="SMART" id="SM00342">
    <property type="entry name" value="HTH_ARAC"/>
    <property type="match status" value="1"/>
</dbReference>
<dbReference type="InterPro" id="IPR018060">
    <property type="entry name" value="HTH_AraC"/>
</dbReference>